<gene>
    <name evidence="2 3" type="primary">LOC114340294</name>
</gene>
<evidence type="ECO:0000313" key="2">
    <source>
        <dbReference type="RefSeq" id="XP_028146829.1"/>
    </source>
</evidence>
<proteinExistence type="predicted"/>
<accession>A0A6P7GSP2</accession>
<dbReference type="RefSeq" id="XP_028146830.1">
    <property type="nucleotide sequence ID" value="XM_028291029.1"/>
</dbReference>
<evidence type="ECO:0000313" key="3">
    <source>
        <dbReference type="RefSeq" id="XP_028146830.1"/>
    </source>
</evidence>
<dbReference type="RefSeq" id="XP_028146829.1">
    <property type="nucleotide sequence ID" value="XM_028291028.1"/>
</dbReference>
<reference evidence="2 3" key="1">
    <citation type="submission" date="2025-04" db="UniProtKB">
        <authorList>
            <consortium name="RefSeq"/>
        </authorList>
    </citation>
    <scope>IDENTIFICATION</scope>
    <source>
        <tissue evidence="2 3">Whole insect</tissue>
    </source>
</reference>
<organism evidence="3">
    <name type="scientific">Diabrotica virgifera virgifera</name>
    <name type="common">western corn rootworm</name>
    <dbReference type="NCBI Taxonomy" id="50390"/>
    <lineage>
        <taxon>Eukaryota</taxon>
        <taxon>Metazoa</taxon>
        <taxon>Ecdysozoa</taxon>
        <taxon>Arthropoda</taxon>
        <taxon>Hexapoda</taxon>
        <taxon>Insecta</taxon>
        <taxon>Pterygota</taxon>
        <taxon>Neoptera</taxon>
        <taxon>Endopterygota</taxon>
        <taxon>Coleoptera</taxon>
        <taxon>Polyphaga</taxon>
        <taxon>Cucujiformia</taxon>
        <taxon>Chrysomeloidea</taxon>
        <taxon>Chrysomelidae</taxon>
        <taxon>Galerucinae</taxon>
        <taxon>Diabroticina</taxon>
        <taxon>Diabroticites</taxon>
        <taxon>Diabrotica</taxon>
    </lineage>
</organism>
<feature type="region of interest" description="Disordered" evidence="1">
    <location>
        <begin position="1"/>
        <end position="54"/>
    </location>
</feature>
<sequence>MEEINKTPKNDDDDSNSMAVNVDDNINEENTEQGNNQDNDVEEDDDDDDGETVHTSLEDPILGMLISDKHLNVFDHQIVIDFVLHSAVKPKIEKIFPNRKRLYIQISKNNIVEETVNIFKNDIDPKYKYAVYFKDFYTRNIKKHF</sequence>
<feature type="compositionally biased region" description="Acidic residues" evidence="1">
    <location>
        <begin position="39"/>
        <end position="50"/>
    </location>
</feature>
<protein>
    <submittedName>
        <fullName evidence="2 3">Uncharacterized protein LOC114340294</fullName>
    </submittedName>
</protein>
<dbReference type="AlphaFoldDB" id="A0A6P7GSP2"/>
<feature type="compositionally biased region" description="Basic and acidic residues" evidence="1">
    <location>
        <begin position="1"/>
        <end position="10"/>
    </location>
</feature>
<name>A0A6P7GSP2_DIAVI</name>
<evidence type="ECO:0000256" key="1">
    <source>
        <dbReference type="SAM" id="MobiDB-lite"/>
    </source>
</evidence>